<protein>
    <submittedName>
        <fullName evidence="1">Membrane protein insertion efficiency factor YidD</fullName>
    </submittedName>
</protein>
<proteinExistence type="predicted"/>
<dbReference type="RefSeq" id="WP_323699040.1">
    <property type="nucleotide sequence ID" value="NZ_JAYGIL010000040.1"/>
</dbReference>
<accession>A0ABU5SAX0</accession>
<dbReference type="PANTHER" id="PTHR33383:SF1">
    <property type="entry name" value="MEMBRANE PROTEIN INSERTION EFFICIENCY FACTOR-RELATED"/>
    <property type="match status" value="1"/>
</dbReference>
<name>A0ABU5SAX0_9BACT</name>
<dbReference type="InterPro" id="IPR002696">
    <property type="entry name" value="Membr_insert_effic_factor_YidD"/>
</dbReference>
<dbReference type="PANTHER" id="PTHR33383">
    <property type="entry name" value="MEMBRANE PROTEIN INSERTION EFFICIENCY FACTOR-RELATED"/>
    <property type="match status" value="1"/>
</dbReference>
<keyword evidence="2" id="KW-1185">Reference proteome</keyword>
<comment type="caution">
    <text evidence="1">The sequence shown here is derived from an EMBL/GenBank/DDBJ whole genome shotgun (WGS) entry which is preliminary data.</text>
</comment>
<dbReference type="EMBL" id="JAYGIL010000040">
    <property type="protein sequence ID" value="MEA5405637.1"/>
    <property type="molecule type" value="Genomic_DNA"/>
</dbReference>
<evidence type="ECO:0000313" key="1">
    <source>
        <dbReference type="EMBL" id="MEA5405637.1"/>
    </source>
</evidence>
<dbReference type="Proteomes" id="UP001303899">
    <property type="component" value="Unassembled WGS sequence"/>
</dbReference>
<dbReference type="NCBIfam" id="TIGR00278">
    <property type="entry name" value="membrane protein insertion efficiency factor YidD"/>
    <property type="match status" value="1"/>
</dbReference>
<dbReference type="Pfam" id="PF01809">
    <property type="entry name" value="YidD"/>
    <property type="match status" value="1"/>
</dbReference>
<organism evidence="1 2">
    <name type="scientific">Arcicella gelida</name>
    <dbReference type="NCBI Taxonomy" id="2984195"/>
    <lineage>
        <taxon>Bacteria</taxon>
        <taxon>Pseudomonadati</taxon>
        <taxon>Bacteroidota</taxon>
        <taxon>Cytophagia</taxon>
        <taxon>Cytophagales</taxon>
        <taxon>Flectobacillaceae</taxon>
        <taxon>Arcicella</taxon>
    </lineage>
</organism>
<sequence>MRKSLNKVSVHVILLIFYFFLVQEVRSQSLKTDLTYLIQKDSSSKLSVQIQKPKTFNPILLFLNGSLKVYQKVISPQFSANCLYELSCSRFSQSAIQEYGIVKGLALTADRLARCNRISGTTINPFRVNEQGKVIDSPKMYKIE</sequence>
<gene>
    <name evidence="1" type="primary">yidD</name>
    <name evidence="1" type="ORF">VB776_22050</name>
</gene>
<dbReference type="SMART" id="SM01234">
    <property type="entry name" value="Haemolytic"/>
    <property type="match status" value="1"/>
</dbReference>
<evidence type="ECO:0000313" key="2">
    <source>
        <dbReference type="Proteomes" id="UP001303899"/>
    </source>
</evidence>
<reference evidence="1 2" key="1">
    <citation type="submission" date="2023-12" db="EMBL/GenBank/DDBJ databases">
        <title>Novel species of the genus Arcicella isolated from rivers.</title>
        <authorList>
            <person name="Lu H."/>
        </authorList>
    </citation>
    <scope>NUCLEOTIDE SEQUENCE [LARGE SCALE GENOMIC DNA]</scope>
    <source>
        <strain evidence="1 2">DC2W</strain>
    </source>
</reference>